<accession>A0A0J6FCV6</accession>
<dbReference type="Proteomes" id="UP000054567">
    <property type="component" value="Unassembled WGS sequence"/>
</dbReference>
<name>A0A0J6FCV6_COCPO</name>
<evidence type="ECO:0000313" key="1">
    <source>
        <dbReference type="EMBL" id="KMM68128.1"/>
    </source>
</evidence>
<dbReference type="EMBL" id="DS268110">
    <property type="protein sequence ID" value="KMM68128.1"/>
    <property type="molecule type" value="Genomic_DNA"/>
</dbReference>
<reference evidence="1 2" key="1">
    <citation type="submission" date="2007-06" db="EMBL/GenBank/DDBJ databases">
        <title>The Genome Sequence of Coccidioides posadasii RMSCC_3488.</title>
        <authorList>
            <consortium name="Coccidioides Genome Resources Consortium"/>
            <consortium name="The Broad Institute Genome Sequencing Platform"/>
            <person name="Henn M.R."/>
            <person name="Sykes S."/>
            <person name="Young S."/>
            <person name="Jaffe D."/>
            <person name="Berlin A."/>
            <person name="Alvarez P."/>
            <person name="Butler J."/>
            <person name="Gnerre S."/>
            <person name="Grabherr M."/>
            <person name="Mauceli E."/>
            <person name="Brockman W."/>
            <person name="Kodira C."/>
            <person name="Alvarado L."/>
            <person name="Zeng Q."/>
            <person name="Crawford M."/>
            <person name="Antoine C."/>
            <person name="Devon K."/>
            <person name="Galgiani J."/>
            <person name="Orsborn K."/>
            <person name="Lewis M.L."/>
            <person name="Nusbaum C."/>
            <person name="Galagan J."/>
            <person name="Birren B."/>
        </authorList>
    </citation>
    <scope>NUCLEOTIDE SEQUENCE [LARGE SCALE GENOMIC DNA]</scope>
    <source>
        <strain evidence="1 2">RMSCC 3488</strain>
    </source>
</reference>
<dbReference type="VEuPathDB" id="FungiDB:CPAG_04460"/>
<proteinExistence type="predicted"/>
<reference evidence="2" key="2">
    <citation type="journal article" date="2009" name="Genome Res.">
        <title>Comparative genomic analyses of the human fungal pathogens Coccidioides and their relatives.</title>
        <authorList>
            <person name="Sharpton T.J."/>
            <person name="Stajich J.E."/>
            <person name="Rounsley S.D."/>
            <person name="Gardner M.J."/>
            <person name="Wortman J.R."/>
            <person name="Jordar V.S."/>
            <person name="Maiti R."/>
            <person name="Kodira C.D."/>
            <person name="Neafsey D.E."/>
            <person name="Zeng Q."/>
            <person name="Hung C.-Y."/>
            <person name="McMahan C."/>
            <person name="Muszewska A."/>
            <person name="Grynberg M."/>
            <person name="Mandel M.A."/>
            <person name="Kellner E.M."/>
            <person name="Barker B.M."/>
            <person name="Galgiani J.N."/>
            <person name="Orbach M.J."/>
            <person name="Kirkland T.N."/>
            <person name="Cole G.T."/>
            <person name="Henn M.R."/>
            <person name="Birren B.W."/>
            <person name="Taylor J.W."/>
        </authorList>
    </citation>
    <scope>NUCLEOTIDE SEQUENCE [LARGE SCALE GENOMIC DNA]</scope>
    <source>
        <strain evidence="2">RMSCC 3488</strain>
    </source>
</reference>
<organism evidence="1 2">
    <name type="scientific">Coccidioides posadasii RMSCC 3488</name>
    <dbReference type="NCBI Taxonomy" id="454284"/>
    <lineage>
        <taxon>Eukaryota</taxon>
        <taxon>Fungi</taxon>
        <taxon>Dikarya</taxon>
        <taxon>Ascomycota</taxon>
        <taxon>Pezizomycotina</taxon>
        <taxon>Eurotiomycetes</taxon>
        <taxon>Eurotiomycetidae</taxon>
        <taxon>Onygenales</taxon>
        <taxon>Onygenaceae</taxon>
        <taxon>Coccidioides</taxon>
    </lineage>
</organism>
<dbReference type="AlphaFoldDB" id="A0A0J6FCV6"/>
<protein>
    <submittedName>
        <fullName evidence="1">Uncharacterized protein</fullName>
    </submittedName>
</protein>
<sequence length="136" mass="15399">MISIYTGKKKAERQRGNGVIVQRHTYARMLIQAIQWVNRIVHIVSQESKQSAVENDAGDDPALPSLRSTMCGVTDVEFTTYRVSSSLPPRWMMRSPVAPMITSIPDHQPRNPPDWSWFTLDSRKSACRDVLGSRAE</sequence>
<evidence type="ECO:0000313" key="2">
    <source>
        <dbReference type="Proteomes" id="UP000054567"/>
    </source>
</evidence>
<reference evidence="2" key="3">
    <citation type="journal article" date="2010" name="Genome Res.">
        <title>Population genomic sequencing of Coccidioides fungi reveals recent hybridization and transposon control.</title>
        <authorList>
            <person name="Neafsey D.E."/>
            <person name="Barker B.M."/>
            <person name="Sharpton T.J."/>
            <person name="Stajich J.E."/>
            <person name="Park D.J."/>
            <person name="Whiston E."/>
            <person name="Hung C.-Y."/>
            <person name="McMahan C."/>
            <person name="White J."/>
            <person name="Sykes S."/>
            <person name="Heiman D."/>
            <person name="Young S."/>
            <person name="Zeng Q."/>
            <person name="Abouelleil A."/>
            <person name="Aftuck L."/>
            <person name="Bessette D."/>
            <person name="Brown A."/>
            <person name="FitzGerald M."/>
            <person name="Lui A."/>
            <person name="Macdonald J.P."/>
            <person name="Priest M."/>
            <person name="Orbach M.J."/>
            <person name="Galgiani J.N."/>
            <person name="Kirkland T.N."/>
            <person name="Cole G.T."/>
            <person name="Birren B.W."/>
            <person name="Henn M.R."/>
            <person name="Taylor J.W."/>
            <person name="Rounsley S.D."/>
        </authorList>
    </citation>
    <scope>NUCLEOTIDE SEQUENCE [LARGE SCALE GENOMIC DNA]</scope>
    <source>
        <strain evidence="2">RMSCC 3488</strain>
    </source>
</reference>
<gene>
    <name evidence="1" type="ORF">CPAG_04460</name>
</gene>